<feature type="compositionally biased region" description="Basic and acidic residues" evidence="1">
    <location>
        <begin position="862"/>
        <end position="875"/>
    </location>
</feature>
<feature type="compositionally biased region" description="Polar residues" evidence="1">
    <location>
        <begin position="977"/>
        <end position="988"/>
    </location>
</feature>
<feature type="region of interest" description="Disordered" evidence="1">
    <location>
        <begin position="259"/>
        <end position="279"/>
    </location>
</feature>
<dbReference type="EMBL" id="OZ019904">
    <property type="protein sequence ID" value="CAK9198697.1"/>
    <property type="molecule type" value="Genomic_DNA"/>
</dbReference>
<protein>
    <submittedName>
        <fullName evidence="2">Uncharacterized protein</fullName>
    </submittedName>
</protein>
<gene>
    <name evidence="2" type="ORF">CSSPTR1EN2_LOCUS4566</name>
</gene>
<feature type="region of interest" description="Disordered" evidence="1">
    <location>
        <begin position="957"/>
        <end position="1001"/>
    </location>
</feature>
<name>A0ABP0TK90_9BRYO</name>
<organism evidence="2 3">
    <name type="scientific">Sphagnum troendelagicum</name>
    <dbReference type="NCBI Taxonomy" id="128251"/>
    <lineage>
        <taxon>Eukaryota</taxon>
        <taxon>Viridiplantae</taxon>
        <taxon>Streptophyta</taxon>
        <taxon>Embryophyta</taxon>
        <taxon>Bryophyta</taxon>
        <taxon>Sphagnophytina</taxon>
        <taxon>Sphagnopsida</taxon>
        <taxon>Sphagnales</taxon>
        <taxon>Sphagnaceae</taxon>
        <taxon>Sphagnum</taxon>
    </lineage>
</organism>
<reference evidence="2" key="1">
    <citation type="submission" date="2024-02" db="EMBL/GenBank/DDBJ databases">
        <authorList>
            <consortium name="ELIXIR-Norway"/>
            <consortium name="Elixir Norway"/>
        </authorList>
    </citation>
    <scope>NUCLEOTIDE SEQUENCE</scope>
</reference>
<evidence type="ECO:0000313" key="2">
    <source>
        <dbReference type="EMBL" id="CAK9198697.1"/>
    </source>
</evidence>
<sequence length="1015" mass="111546">MVFLSHRSMIGGNWSTLFPLKVRARSSVSSSSSNSKRNRRVIKERLLRRAPPPPPPPQQRRPDWDGTNHDFSVYKLTPKQVEERHKAYTSKNHSRGCASEWNLQLDKNGHNRSPSKAHHLDCESSLAQLAGQGGNDYKGLFHGRGPQNGMSKENIKPPVCRILHHGAAAAAAAAHQRVQLASTRSSPVQFCKTTSLCTIASPFEGTNRKEEVAELLVAPAQLGSSSSTVDFEDEICHFEASKKQRLALSCIAKQGKEIETRNDPLHTSELGTPKAHEPSASEAIEIKTELGDEISQLDKWNHTKYHAVGAYPVANRVPSNNIFVSNRIGKMGSNSYSANTNGYTVSHDPSFSCTPARLSEKEIHLRPRWQKRSEALMSYGQKKKEQGTKEYEYVEGAGDAHSYELVLTEAPRNGKKFSTSPRSDELANCHSGSIQRTVPKKLLCENSEEPSCESPGAQLLRTQKEFQQYMLKCQDDLHREFKDFKGSITRQLIALQMEIQRVLAFHDLREDPVPFHHQKDSSSTPRGVQARLDITEEADDQFPDSSFKELPNDNKDDMVISVAVEVHEIARIPSLWSDNCQPSTATKGAAKFNSQPLCESEMPLQAVKSLPQRETGEEKVNCWRKDTGESESSTTNAACHGVSHSNLDESSYLGSFEEIEQMLLTGGSLLGSDCGRAKSVSRLLDDDSLLGQSAPRVLGGLGNIRRITETALVTDEDSAGNPPSRMANSLVSGKGTLSYQVPQVKASPAKEQVIHNVKAASSTEVTGCTGNPVTLGHPGDSSVIQKIDKKEASTFAPKTLPELHYSLRKKPIPLSIVSNTDKLNCPAIVTSSGISPKKRVESQSNSRSSVLYRHLSAQQEKAATRGERERHDEGKQLSLAGKGGTQNFPMSMQEERGVFQQADVVVSRSQFTLHGWAAAFLRPLEKAPKGEQSEHCMGVSEQQSEVEASIDMVHPIPKGTGSSCKLDPSTHEHGDSRTSSLSSSQWNLDMNFPGKRSKGGCAWTVDDLTQTKLVE</sequence>
<evidence type="ECO:0000313" key="3">
    <source>
        <dbReference type="Proteomes" id="UP001497512"/>
    </source>
</evidence>
<feature type="compositionally biased region" description="Pro residues" evidence="1">
    <location>
        <begin position="50"/>
        <end position="59"/>
    </location>
</feature>
<feature type="region of interest" description="Disordered" evidence="1">
    <location>
        <begin position="25"/>
        <end position="78"/>
    </location>
</feature>
<accession>A0ABP0TK90</accession>
<keyword evidence="3" id="KW-1185">Reference proteome</keyword>
<feature type="compositionally biased region" description="Low complexity" evidence="1">
    <location>
        <begin position="25"/>
        <end position="35"/>
    </location>
</feature>
<dbReference type="Proteomes" id="UP001497512">
    <property type="component" value="Chromosome 12"/>
</dbReference>
<proteinExistence type="predicted"/>
<feature type="region of interest" description="Disordered" evidence="1">
    <location>
        <begin position="855"/>
        <end position="884"/>
    </location>
</feature>
<evidence type="ECO:0000256" key="1">
    <source>
        <dbReference type="SAM" id="MobiDB-lite"/>
    </source>
</evidence>